<reference evidence="4 5" key="1">
    <citation type="journal article" date="2017" name="New Microbes New Infect">
        <title>Genome sequence of 'Leucobacter massiliensis' sp. nov. isolated from human pharynx after travel to the 2014 Hajj.</title>
        <authorList>
            <person name="Leangapichart T."/>
            <person name="Gautret P."/>
            <person name="Nguyen T.T."/>
            <person name="Armstrong N."/>
            <person name="Rolain J.M."/>
        </authorList>
    </citation>
    <scope>NUCLEOTIDE SEQUENCE [LARGE SCALE GENOMIC DNA]</scope>
    <source>
        <strain evidence="4 5">122RC15</strain>
    </source>
</reference>
<feature type="transmembrane region" description="Helical" evidence="2">
    <location>
        <begin position="710"/>
        <end position="728"/>
    </location>
</feature>
<keyword evidence="5" id="KW-1185">Reference proteome</keyword>
<keyword evidence="3" id="KW-0732">Signal</keyword>
<accession>A0A2S9QRV7</accession>
<evidence type="ECO:0000313" key="5">
    <source>
        <dbReference type="Proteomes" id="UP000238650"/>
    </source>
</evidence>
<evidence type="ECO:0000313" key="4">
    <source>
        <dbReference type="EMBL" id="PRI12319.1"/>
    </source>
</evidence>
<dbReference type="Proteomes" id="UP000238650">
    <property type="component" value="Unassembled WGS sequence"/>
</dbReference>
<gene>
    <name evidence="4" type="ORF">B4915_01145</name>
</gene>
<proteinExistence type="predicted"/>
<sequence length="742" mass="75668">MRAALAALLALGIIGTSASPALARPAAAVPAPAPAPAQEEGTDGSGPVLVLAPRESVIRENTDLAFEVLLRNPGEDPVPGGRLELRISAAPLRDAAALDAAPPSATLRLAESTLGETAAEGEQLATVSVPQAELPPLSDAGVYVVEGSFVSDAGDAGKEVSLSGTTSLVWRSPGAAAGGTAGSGEGASAASPGLRLAVIVPIVLPSEIRTLPTRRQLEEIVPAWDELLTRARAQEATLAIDPRVIAGIRAYGADVPESASRFLTRLEQSTLPSFLLQFADADPAAQAALGYTSLLAPSSLDFVSRFGDFEPSTPSPTPRSGTPKPEDANGSEAAGGSSASDDAASGAQEGSGSTDATPGEEGEKGDDDAQDGTPSRPQLPSLDELLSWPQGLAAAWPANGAVDSETLALLRDSGLSTVVLGSGNVEGSASRGRIERSEALVTDDALGAAARAALAGATEPERAAGAAELSSRLALAASGGSDPVLLGLDRGAVADASEPAAVLDLLASLDWLSPAPVSALPEGDIELRAGGTDESRLELLRAAAARESSITELGAVLVHPEYLSGYQRARLLDLFATRYADAEAEFETVAAQFRERDSELLGGVRVISTEHTQLVGSSTRLPVQLRNALPFDALVTVEVAPSSAALAVEERRFADVAVAAESNDRLLVPVRSRVSSGESGIVVTVSAASGDPTVFTSTLPVTIRSSFETIALWVLGVLAALLLGFGTWRSVRRRAAGPGGAE</sequence>
<name>A0A2S9QRV7_9MICO</name>
<evidence type="ECO:0008006" key="6">
    <source>
        <dbReference type="Google" id="ProtNLM"/>
    </source>
</evidence>
<feature type="compositionally biased region" description="Acidic residues" evidence="1">
    <location>
        <begin position="358"/>
        <end position="370"/>
    </location>
</feature>
<organism evidence="4 5">
    <name type="scientific">Leucobacter massiliensis</name>
    <dbReference type="NCBI Taxonomy" id="1686285"/>
    <lineage>
        <taxon>Bacteria</taxon>
        <taxon>Bacillati</taxon>
        <taxon>Actinomycetota</taxon>
        <taxon>Actinomycetes</taxon>
        <taxon>Micrococcales</taxon>
        <taxon>Microbacteriaceae</taxon>
        <taxon>Leucobacter</taxon>
    </lineage>
</organism>
<keyword evidence="2" id="KW-0472">Membrane</keyword>
<protein>
    <recommendedName>
        <fullName evidence="6">2-oxoglutarate dehydrogenase</fullName>
    </recommendedName>
</protein>
<dbReference type="InterPro" id="IPR046112">
    <property type="entry name" value="DUF6049"/>
</dbReference>
<feature type="region of interest" description="Disordered" evidence="1">
    <location>
        <begin position="306"/>
        <end position="382"/>
    </location>
</feature>
<keyword evidence="2" id="KW-0812">Transmembrane</keyword>
<feature type="signal peptide" evidence="3">
    <location>
        <begin position="1"/>
        <end position="23"/>
    </location>
</feature>
<dbReference type="Pfam" id="PF19516">
    <property type="entry name" value="DUF6049"/>
    <property type="match status" value="1"/>
</dbReference>
<dbReference type="AlphaFoldDB" id="A0A2S9QRV7"/>
<feature type="chain" id="PRO_5015739824" description="2-oxoglutarate dehydrogenase" evidence="3">
    <location>
        <begin position="24"/>
        <end position="742"/>
    </location>
</feature>
<dbReference type="EMBL" id="MWZD01000012">
    <property type="protein sequence ID" value="PRI12319.1"/>
    <property type="molecule type" value="Genomic_DNA"/>
</dbReference>
<evidence type="ECO:0000256" key="3">
    <source>
        <dbReference type="SAM" id="SignalP"/>
    </source>
</evidence>
<keyword evidence="2" id="KW-1133">Transmembrane helix</keyword>
<evidence type="ECO:0000256" key="2">
    <source>
        <dbReference type="SAM" id="Phobius"/>
    </source>
</evidence>
<evidence type="ECO:0000256" key="1">
    <source>
        <dbReference type="SAM" id="MobiDB-lite"/>
    </source>
</evidence>
<comment type="caution">
    <text evidence="4">The sequence shown here is derived from an EMBL/GenBank/DDBJ whole genome shotgun (WGS) entry which is preliminary data.</text>
</comment>
<feature type="compositionally biased region" description="Low complexity" evidence="1">
    <location>
        <begin position="318"/>
        <end position="353"/>
    </location>
</feature>